<reference evidence="1 2" key="1">
    <citation type="submission" date="2012-01" db="EMBL/GenBank/DDBJ databases">
        <title>The Genome Sequence of Helcococcus kunzii ATCC 51366.</title>
        <authorList>
            <consortium name="The Broad Institute Genome Sequencing Platform"/>
            <person name="Earl A."/>
            <person name="Ward D."/>
            <person name="Feldgarden M."/>
            <person name="Gevers D."/>
            <person name="Huys G."/>
            <person name="Young S.K."/>
            <person name="Zeng Q."/>
            <person name="Gargeya S."/>
            <person name="Fitzgerald M."/>
            <person name="Haas B."/>
            <person name="Abouelleil A."/>
            <person name="Alvarado L."/>
            <person name="Arachchi H.M."/>
            <person name="Berlin A."/>
            <person name="Chapman S.B."/>
            <person name="Gearin G."/>
            <person name="Goldberg J."/>
            <person name="Griggs A."/>
            <person name="Gujja S."/>
            <person name="Hansen M."/>
            <person name="Heiman D."/>
            <person name="Howarth C."/>
            <person name="Larimer J."/>
            <person name="Lui A."/>
            <person name="MacDonald P.J.P."/>
            <person name="McCowen C."/>
            <person name="Montmayeur A."/>
            <person name="Murphy C."/>
            <person name="Neiman D."/>
            <person name="Pearson M."/>
            <person name="Priest M."/>
            <person name="Roberts A."/>
            <person name="Saif S."/>
            <person name="Shea T."/>
            <person name="Sisk P."/>
            <person name="Stolte C."/>
            <person name="Sykes S."/>
            <person name="Wortman J."/>
            <person name="Nusbaum C."/>
            <person name="Birren B."/>
        </authorList>
    </citation>
    <scope>NUCLEOTIDE SEQUENCE [LARGE SCALE GENOMIC DNA]</scope>
    <source>
        <strain evidence="1 2">ATCC 51366</strain>
    </source>
</reference>
<dbReference type="EMBL" id="AGEI01000021">
    <property type="protein sequence ID" value="EHR34051.1"/>
    <property type="molecule type" value="Genomic_DNA"/>
</dbReference>
<name>H3NNS6_9FIRM</name>
<sequence length="194" mass="22768">MSKFGDFIEFKDKIIIVYGIDNNKLSLIEEVSQKFGYSIKQVKENETYCTIEEIIYDNTENCIVENTKPVDIEFLLFVNILNEGLYDFIGELKSKGLYFPNKAILTPTNLKWKLRRLLSENKEEHVVMMMFTNLKRAMIKAQKIVDNESHDEELLNIMEQAKHYLNPREFDFDEMKNIHNKLAMKVNSLGEIDG</sequence>
<dbReference type="eggNOG" id="ENOG50332EQ">
    <property type="taxonomic scope" value="Bacteria"/>
</dbReference>
<dbReference type="AlphaFoldDB" id="H3NNS6"/>
<dbReference type="OrthoDB" id="2053609at2"/>
<organism evidence="1 2">
    <name type="scientific">Helcococcus kunzii ATCC 51366</name>
    <dbReference type="NCBI Taxonomy" id="883114"/>
    <lineage>
        <taxon>Bacteria</taxon>
        <taxon>Bacillati</taxon>
        <taxon>Bacillota</taxon>
        <taxon>Tissierellia</taxon>
        <taxon>Tissierellales</taxon>
        <taxon>Peptoniphilaceae</taxon>
        <taxon>Helcococcus</taxon>
    </lineage>
</organism>
<dbReference type="InterPro" id="IPR016621">
    <property type="entry name" value="UCP014543"/>
</dbReference>
<gene>
    <name evidence="1" type="ORF">HMPREF9709_00987</name>
</gene>
<dbReference type="RefSeq" id="WP_005398460.1">
    <property type="nucleotide sequence ID" value="NZ_JH601088.1"/>
</dbReference>
<dbReference type="GeneID" id="96998980"/>
<keyword evidence="2" id="KW-1185">Reference proteome</keyword>
<dbReference type="Pfam" id="PF12646">
    <property type="entry name" value="DUF3783"/>
    <property type="match status" value="1"/>
</dbReference>
<evidence type="ECO:0000313" key="2">
    <source>
        <dbReference type="Proteomes" id="UP000004191"/>
    </source>
</evidence>
<dbReference type="STRING" id="883114.HMPREF9709_00987"/>
<protein>
    <recommendedName>
        <fullName evidence="3">DUF3783 domain-containing protein</fullName>
    </recommendedName>
</protein>
<dbReference type="HOGENOM" id="CLU_1381618_0_0_9"/>
<dbReference type="Proteomes" id="UP000004191">
    <property type="component" value="Unassembled WGS sequence"/>
</dbReference>
<accession>H3NNS6</accession>
<evidence type="ECO:0000313" key="1">
    <source>
        <dbReference type="EMBL" id="EHR34051.1"/>
    </source>
</evidence>
<proteinExistence type="predicted"/>
<evidence type="ECO:0008006" key="3">
    <source>
        <dbReference type="Google" id="ProtNLM"/>
    </source>
</evidence>
<comment type="caution">
    <text evidence="1">The sequence shown here is derived from an EMBL/GenBank/DDBJ whole genome shotgun (WGS) entry which is preliminary data.</text>
</comment>